<dbReference type="Gene3D" id="2.120.10.30">
    <property type="entry name" value="TolB, C-terminal domain"/>
    <property type="match status" value="1"/>
</dbReference>
<dbReference type="Proteomes" id="UP000315200">
    <property type="component" value="Unassembled WGS sequence"/>
</dbReference>
<name>A0A829W684_9FIRM</name>
<keyword evidence="1" id="KW-0732">Signal</keyword>
<organism evidence="2 3">
    <name type="scientific">Enterocloster clostridioformis</name>
    <dbReference type="NCBI Taxonomy" id="1531"/>
    <lineage>
        <taxon>Bacteria</taxon>
        <taxon>Bacillati</taxon>
        <taxon>Bacillota</taxon>
        <taxon>Clostridia</taxon>
        <taxon>Lachnospirales</taxon>
        <taxon>Lachnospiraceae</taxon>
        <taxon>Enterocloster</taxon>
    </lineage>
</organism>
<evidence type="ECO:0000313" key="3">
    <source>
        <dbReference type="Proteomes" id="UP000315200"/>
    </source>
</evidence>
<evidence type="ECO:0008006" key="4">
    <source>
        <dbReference type="Google" id="ProtNLM"/>
    </source>
</evidence>
<evidence type="ECO:0000256" key="1">
    <source>
        <dbReference type="SAM" id="SignalP"/>
    </source>
</evidence>
<gene>
    <name evidence="2" type="ORF">Ccl03g_18890</name>
</gene>
<feature type="chain" id="PRO_5032731565" description="Extracellular solute-binding protein" evidence="1">
    <location>
        <begin position="27"/>
        <end position="706"/>
    </location>
</feature>
<feature type="signal peptide" evidence="1">
    <location>
        <begin position="1"/>
        <end position="26"/>
    </location>
</feature>
<dbReference type="AlphaFoldDB" id="A0A829W684"/>
<dbReference type="Pfam" id="PF01547">
    <property type="entry name" value="SBP_bac_1"/>
    <property type="match status" value="1"/>
</dbReference>
<dbReference type="InterPro" id="IPR050490">
    <property type="entry name" value="Bact_solute-bd_prot1"/>
</dbReference>
<reference evidence="2 3" key="1">
    <citation type="submission" date="2019-06" db="EMBL/GenBank/DDBJ databases">
        <title>Draft genome sequence of [Clostridium] clostridioforme NBRC 113352.</title>
        <authorList>
            <person name="Miura T."/>
            <person name="Furukawa M."/>
            <person name="Shimamura M."/>
            <person name="Ohyama Y."/>
            <person name="Yamazoe A."/>
            <person name="Kawasaki H."/>
        </authorList>
    </citation>
    <scope>NUCLEOTIDE SEQUENCE [LARGE SCALE GENOMIC DNA]</scope>
    <source>
        <strain evidence="2 3">NBRC 113352</strain>
    </source>
</reference>
<sequence>MKMKMIRQVLTVLVLTGMLFSMTACGKQTKTEAPEASYIASFFDIPDTVADISRLLIKDNTAYMCCFEESGISYLASMTVGDGEFQQLPLEVEASTSLLDFAFDSKGSTWAVCMDDTDRYSLKKFNRDGQVIQNIDLNEVLETTNAAGAGRDLFLSIDAEGYICVAEKRGNTSAYIFDDKGQFLFPLTYEGSLLNTITTAEGKIGVCASTANRMDYELLTVDMKSRDWNKDRIYLKATAGLYGGSSNSFYRFDSSSLYSYAAGSQEGRHVFNWSDVGLSASDVHLGELSDGRLIVVAASPNQTTAFTYEMAVLSQGVDERTVLSMVSLTAGPGVVQAVSEFNKTNSQYRIERTEYFPFEQNVSDEEWDSAVVNLNTRIISGDIPDILDMSNLSVQIYHSKGLLEDLYPYIEKDPMLHMEDYFENVFKAISLDGKLPYITDGAAVSTMLADADIMKGRTGWTLQDLENVLNASGSNSISNMSGAPFLKVMLQTDNSFVDWASGKCSFDSPEFIKLLEFAGRIQDNSKNVFGGENLSGTYAAAYETILSIYQITQYRDYYHGNLELLGLPSSSGEYHALKPEVKIGISSASGQKDGAWEFVRTLLTEEHQKSCSMLPIHQGAFDTVMQAAIDGKSIWTWLYENGKATTEDAQVTRQLLSNAAYVVNDNQTLEQIILEEAREYFSGARNAKEAAERIQSRASLYINEQM</sequence>
<dbReference type="InterPro" id="IPR006059">
    <property type="entry name" value="SBP"/>
</dbReference>
<proteinExistence type="predicted"/>
<dbReference type="PANTHER" id="PTHR43649:SF12">
    <property type="entry name" value="DIACETYLCHITOBIOSE BINDING PROTEIN DASA"/>
    <property type="match status" value="1"/>
</dbReference>
<dbReference type="InterPro" id="IPR011042">
    <property type="entry name" value="6-blade_b-propeller_TolB-like"/>
</dbReference>
<comment type="caution">
    <text evidence="2">The sequence shown here is derived from an EMBL/GenBank/DDBJ whole genome shotgun (WGS) entry which is preliminary data.</text>
</comment>
<dbReference type="PROSITE" id="PS51257">
    <property type="entry name" value="PROKAR_LIPOPROTEIN"/>
    <property type="match status" value="1"/>
</dbReference>
<accession>A0A829W684</accession>
<protein>
    <recommendedName>
        <fullName evidence="4">Extracellular solute-binding protein</fullName>
    </recommendedName>
</protein>
<evidence type="ECO:0000313" key="2">
    <source>
        <dbReference type="EMBL" id="GEA36176.1"/>
    </source>
</evidence>
<dbReference type="EMBL" id="BJLB01000001">
    <property type="protein sequence ID" value="GEA36176.1"/>
    <property type="molecule type" value="Genomic_DNA"/>
</dbReference>
<dbReference type="SUPFAM" id="SSF53850">
    <property type="entry name" value="Periplasmic binding protein-like II"/>
    <property type="match status" value="1"/>
</dbReference>
<dbReference type="Gene3D" id="3.40.190.10">
    <property type="entry name" value="Periplasmic binding protein-like II"/>
    <property type="match status" value="1"/>
</dbReference>
<dbReference type="PANTHER" id="PTHR43649">
    <property type="entry name" value="ARABINOSE-BINDING PROTEIN-RELATED"/>
    <property type="match status" value="1"/>
</dbReference>